<reference evidence="3 4" key="1">
    <citation type="submission" date="2019-01" db="EMBL/GenBank/DDBJ databases">
        <title>Genome sequencing of the rare red list fungi Fomitopsis rosea.</title>
        <authorList>
            <person name="Buettner E."/>
            <person name="Kellner H."/>
        </authorList>
    </citation>
    <scope>NUCLEOTIDE SEQUENCE [LARGE SCALE GENOMIC DNA]</scope>
    <source>
        <strain evidence="3 4">DSM 105464</strain>
    </source>
</reference>
<keyword evidence="2" id="KW-1133">Transmembrane helix</keyword>
<comment type="caution">
    <text evidence="3">The sequence shown here is derived from an EMBL/GenBank/DDBJ whole genome shotgun (WGS) entry which is preliminary data.</text>
</comment>
<feature type="region of interest" description="Disordered" evidence="1">
    <location>
        <begin position="143"/>
        <end position="169"/>
    </location>
</feature>
<accession>A0A4Y9YKG7</accession>
<organism evidence="3 4">
    <name type="scientific">Rhodofomes roseus</name>
    <dbReference type="NCBI Taxonomy" id="34475"/>
    <lineage>
        <taxon>Eukaryota</taxon>
        <taxon>Fungi</taxon>
        <taxon>Dikarya</taxon>
        <taxon>Basidiomycota</taxon>
        <taxon>Agaricomycotina</taxon>
        <taxon>Agaricomycetes</taxon>
        <taxon>Polyporales</taxon>
        <taxon>Rhodofomes</taxon>
    </lineage>
</organism>
<feature type="compositionally biased region" description="Basic and acidic residues" evidence="1">
    <location>
        <begin position="143"/>
        <end position="153"/>
    </location>
</feature>
<keyword evidence="2" id="KW-0812">Transmembrane</keyword>
<keyword evidence="2" id="KW-0472">Membrane</keyword>
<feature type="transmembrane region" description="Helical" evidence="2">
    <location>
        <begin position="20"/>
        <end position="42"/>
    </location>
</feature>
<evidence type="ECO:0000256" key="2">
    <source>
        <dbReference type="SAM" id="Phobius"/>
    </source>
</evidence>
<dbReference type="Proteomes" id="UP000298390">
    <property type="component" value="Unassembled WGS sequence"/>
</dbReference>
<sequence>MNRVWPTGRAVSTRCISSSVGFALGLGFTIGLSSFSLALLLLDTLGDTTAAAPALTLTRTTTAFSANIRSVDSNVRCASIVPAYAIARPPPPSARSRRSARVAYVCPLSECMLAVICKPGIQSTDEQLPGSASCTARRALRCREEEPSEEREILTTSPGQSTPVIRGSA</sequence>
<dbReference type="AlphaFoldDB" id="A0A4Y9YKG7"/>
<evidence type="ECO:0000256" key="1">
    <source>
        <dbReference type="SAM" id="MobiDB-lite"/>
    </source>
</evidence>
<name>A0A4Y9YKG7_9APHY</name>
<evidence type="ECO:0000313" key="3">
    <source>
        <dbReference type="EMBL" id="TFY61961.1"/>
    </source>
</evidence>
<proteinExistence type="predicted"/>
<feature type="compositionally biased region" description="Polar residues" evidence="1">
    <location>
        <begin position="154"/>
        <end position="163"/>
    </location>
</feature>
<evidence type="ECO:0000313" key="4">
    <source>
        <dbReference type="Proteomes" id="UP000298390"/>
    </source>
</evidence>
<dbReference type="EMBL" id="SEKV01000186">
    <property type="protein sequence ID" value="TFY61961.1"/>
    <property type="molecule type" value="Genomic_DNA"/>
</dbReference>
<protein>
    <submittedName>
        <fullName evidence="3">Uncharacterized protein</fullName>
    </submittedName>
</protein>
<gene>
    <name evidence="3" type="ORF">EVJ58_g4175</name>
</gene>